<dbReference type="InterPro" id="IPR002076">
    <property type="entry name" value="ELO_fam"/>
</dbReference>
<organism evidence="12 13">
    <name type="scientific">Mesorhabditis belari</name>
    <dbReference type="NCBI Taxonomy" id="2138241"/>
    <lineage>
        <taxon>Eukaryota</taxon>
        <taxon>Metazoa</taxon>
        <taxon>Ecdysozoa</taxon>
        <taxon>Nematoda</taxon>
        <taxon>Chromadorea</taxon>
        <taxon>Rhabditida</taxon>
        <taxon>Rhabditina</taxon>
        <taxon>Rhabditomorpha</taxon>
        <taxon>Rhabditoidea</taxon>
        <taxon>Rhabditidae</taxon>
        <taxon>Mesorhabditinae</taxon>
        <taxon>Mesorhabditis</taxon>
    </lineage>
</organism>
<comment type="pathway">
    <text evidence="2">Lipid metabolism; fatty acid biosynthesis.</text>
</comment>
<dbReference type="GO" id="GO:0034626">
    <property type="term" value="P:fatty acid elongation, polyunsaturated fatty acid"/>
    <property type="evidence" value="ECO:0007669"/>
    <property type="project" value="TreeGrafter"/>
</dbReference>
<dbReference type="PANTHER" id="PTHR11157">
    <property type="entry name" value="FATTY ACID ACYL TRANSFERASE-RELATED"/>
    <property type="match status" value="1"/>
</dbReference>
<evidence type="ECO:0000256" key="9">
    <source>
        <dbReference type="ARBA" id="ARBA00023136"/>
    </source>
</evidence>
<feature type="transmembrane region" description="Helical" evidence="11">
    <location>
        <begin position="49"/>
        <end position="66"/>
    </location>
</feature>
<feature type="transmembrane region" description="Helical" evidence="11">
    <location>
        <begin position="210"/>
        <end position="236"/>
    </location>
</feature>
<dbReference type="Proteomes" id="UP000887575">
    <property type="component" value="Unassembled WGS sequence"/>
</dbReference>
<dbReference type="GO" id="GO:0009922">
    <property type="term" value="F:fatty acid elongase activity"/>
    <property type="evidence" value="ECO:0007669"/>
    <property type="project" value="UniProtKB-EC"/>
</dbReference>
<evidence type="ECO:0000256" key="1">
    <source>
        <dbReference type="ARBA" id="ARBA00004141"/>
    </source>
</evidence>
<keyword evidence="8 11" id="KW-0443">Lipid metabolism</keyword>
<evidence type="ECO:0000256" key="2">
    <source>
        <dbReference type="ARBA" id="ARBA00005194"/>
    </source>
</evidence>
<feature type="transmembrane region" description="Helical" evidence="11">
    <location>
        <begin position="251"/>
        <end position="273"/>
    </location>
</feature>
<keyword evidence="5 11" id="KW-0812">Transmembrane</keyword>
<evidence type="ECO:0000256" key="5">
    <source>
        <dbReference type="ARBA" id="ARBA00022692"/>
    </source>
</evidence>
<keyword evidence="4 11" id="KW-0808">Transferase</keyword>
<sequence>MDLIHQLNDFTLYRRQNETFHSGYRYENSLSFETLAYPMEMTLWFQNNWHHSITISVVYYILIRSIQRLMRDRQAFTLEIPLFYWNSFHAIYSTIAFARLAEDVGHSYSISFYDAICRTCHPNDAAAFWNLTFAISKIIELGDTLFIVLRKKPLIFLHYYHHAAVLIYTVHSGAEHIGVGRSFIMMNLFAHALMYTYYATKTTKLQIPRWVAMVVTTVQTTQMLLGVLLSACVYWIKTNTDWRCQQSMGNLYLAFVIYVTFGVLFAQFFYKAYLRPRNQKTKKLE</sequence>
<keyword evidence="10 11" id="KW-0275">Fatty acid biosynthesis</keyword>
<evidence type="ECO:0000256" key="11">
    <source>
        <dbReference type="RuleBase" id="RU361115"/>
    </source>
</evidence>
<dbReference type="GO" id="GO:0042761">
    <property type="term" value="P:very long-chain fatty acid biosynthetic process"/>
    <property type="evidence" value="ECO:0007669"/>
    <property type="project" value="TreeGrafter"/>
</dbReference>
<accession>A0AAF3EPI6</accession>
<evidence type="ECO:0000313" key="13">
    <source>
        <dbReference type="WBParaSite" id="MBELARI_LOCUS15988"/>
    </source>
</evidence>
<keyword evidence="3 11" id="KW-0444">Lipid biosynthesis</keyword>
<evidence type="ECO:0000256" key="10">
    <source>
        <dbReference type="ARBA" id="ARBA00023160"/>
    </source>
</evidence>
<dbReference type="WBParaSite" id="MBELARI_LOCUS689">
    <property type="protein sequence ID" value="MBELARI_LOCUS689"/>
    <property type="gene ID" value="MBELARI_LOCUS689"/>
</dbReference>
<evidence type="ECO:0000313" key="12">
    <source>
        <dbReference type="Proteomes" id="UP000887575"/>
    </source>
</evidence>
<dbReference type="GO" id="GO:0034625">
    <property type="term" value="P:fatty acid elongation, monounsaturated fatty acid"/>
    <property type="evidence" value="ECO:0007669"/>
    <property type="project" value="TreeGrafter"/>
</dbReference>
<comment type="catalytic activity">
    <reaction evidence="11">
        <text>a very-long-chain acyl-CoA + malonyl-CoA + H(+) = a very-long-chain 3-oxoacyl-CoA + CO2 + CoA</text>
        <dbReference type="Rhea" id="RHEA:32727"/>
        <dbReference type="ChEBI" id="CHEBI:15378"/>
        <dbReference type="ChEBI" id="CHEBI:16526"/>
        <dbReference type="ChEBI" id="CHEBI:57287"/>
        <dbReference type="ChEBI" id="CHEBI:57384"/>
        <dbReference type="ChEBI" id="CHEBI:90725"/>
        <dbReference type="ChEBI" id="CHEBI:90736"/>
        <dbReference type="EC" id="2.3.1.199"/>
    </reaction>
</comment>
<evidence type="ECO:0000256" key="6">
    <source>
        <dbReference type="ARBA" id="ARBA00022832"/>
    </source>
</evidence>
<evidence type="ECO:0000256" key="8">
    <source>
        <dbReference type="ARBA" id="ARBA00023098"/>
    </source>
</evidence>
<evidence type="ECO:0000256" key="7">
    <source>
        <dbReference type="ARBA" id="ARBA00022989"/>
    </source>
</evidence>
<dbReference type="InterPro" id="IPR030457">
    <property type="entry name" value="ELO_CS"/>
</dbReference>
<keyword evidence="9 11" id="KW-0472">Membrane</keyword>
<keyword evidence="12" id="KW-1185">Reference proteome</keyword>
<evidence type="ECO:0000256" key="4">
    <source>
        <dbReference type="ARBA" id="ARBA00022679"/>
    </source>
</evidence>
<evidence type="ECO:0000313" key="14">
    <source>
        <dbReference type="WBParaSite" id="MBELARI_LOCUS689"/>
    </source>
</evidence>
<keyword evidence="6 11" id="KW-0276">Fatty acid metabolism</keyword>
<dbReference type="GO" id="GO:0030148">
    <property type="term" value="P:sphingolipid biosynthetic process"/>
    <property type="evidence" value="ECO:0007669"/>
    <property type="project" value="TreeGrafter"/>
</dbReference>
<protein>
    <recommendedName>
        <fullName evidence="11">Elongation of very long chain fatty acids protein</fullName>
        <ecNumber evidence="11">2.3.1.199</ecNumber>
    </recommendedName>
    <alternativeName>
        <fullName evidence="11">Very-long-chain 3-oxoacyl-CoA synthase</fullName>
    </alternativeName>
</protein>
<dbReference type="PROSITE" id="PS01188">
    <property type="entry name" value="ELO"/>
    <property type="match status" value="1"/>
</dbReference>
<feature type="transmembrane region" description="Helical" evidence="11">
    <location>
        <begin position="177"/>
        <end position="198"/>
    </location>
</feature>
<dbReference type="PANTHER" id="PTHR11157:SF156">
    <property type="entry name" value="FATTY ACID ELONGATION PROTEIN 4-RELATED"/>
    <property type="match status" value="1"/>
</dbReference>
<dbReference type="GO" id="GO:0005789">
    <property type="term" value="C:endoplasmic reticulum membrane"/>
    <property type="evidence" value="ECO:0007669"/>
    <property type="project" value="TreeGrafter"/>
</dbReference>
<reference evidence="13 14" key="1">
    <citation type="submission" date="2024-02" db="UniProtKB">
        <authorList>
            <consortium name="WormBaseParasite"/>
        </authorList>
    </citation>
    <scope>IDENTIFICATION</scope>
</reference>
<comment type="caution">
    <text evidence="11">Lacks conserved residue(s) required for the propagation of feature annotation.</text>
</comment>
<dbReference type="AlphaFoldDB" id="A0AAF3EPI6"/>
<dbReference type="EC" id="2.3.1.199" evidence="11"/>
<dbReference type="GO" id="GO:0019367">
    <property type="term" value="P:fatty acid elongation, saturated fatty acid"/>
    <property type="evidence" value="ECO:0007669"/>
    <property type="project" value="TreeGrafter"/>
</dbReference>
<keyword evidence="7 11" id="KW-1133">Transmembrane helix</keyword>
<name>A0AAF3EPI6_9BILA</name>
<comment type="similarity">
    <text evidence="11">Belongs to the ELO family.</text>
</comment>
<dbReference type="Pfam" id="PF01151">
    <property type="entry name" value="ELO"/>
    <property type="match status" value="1"/>
</dbReference>
<dbReference type="WBParaSite" id="MBELARI_LOCUS15988">
    <property type="protein sequence ID" value="MBELARI_LOCUS15988"/>
    <property type="gene ID" value="MBELARI_LOCUS15988"/>
</dbReference>
<comment type="subcellular location">
    <subcellularLocation>
        <location evidence="1">Membrane</location>
        <topology evidence="1">Multi-pass membrane protein</topology>
    </subcellularLocation>
</comment>
<proteinExistence type="inferred from homology"/>
<evidence type="ECO:0000256" key="3">
    <source>
        <dbReference type="ARBA" id="ARBA00022516"/>
    </source>
</evidence>